<feature type="domain" description="C3H1-type" evidence="6">
    <location>
        <begin position="46"/>
        <end position="73"/>
    </location>
</feature>
<feature type="zinc finger region" description="C3H1-type" evidence="5">
    <location>
        <begin position="46"/>
        <end position="73"/>
    </location>
</feature>
<dbReference type="SUPFAM" id="SSF90229">
    <property type="entry name" value="CCCH zinc finger"/>
    <property type="match status" value="2"/>
</dbReference>
<dbReference type="Proteomes" id="UP000006726">
    <property type="component" value="Chromosome 6"/>
</dbReference>
<dbReference type="GO" id="GO:0003729">
    <property type="term" value="F:mRNA binding"/>
    <property type="evidence" value="ECO:0007669"/>
    <property type="project" value="InterPro"/>
</dbReference>
<feature type="domain" description="C3H1-type" evidence="6">
    <location>
        <begin position="81"/>
        <end position="108"/>
    </location>
</feature>
<evidence type="ECO:0000256" key="4">
    <source>
        <dbReference type="ARBA" id="ARBA00022833"/>
    </source>
</evidence>
<evidence type="ECO:0000256" key="3">
    <source>
        <dbReference type="ARBA" id="ARBA00022771"/>
    </source>
</evidence>
<evidence type="ECO:0000259" key="6">
    <source>
        <dbReference type="PROSITE" id="PS50103"/>
    </source>
</evidence>
<evidence type="ECO:0000256" key="5">
    <source>
        <dbReference type="PROSITE-ProRule" id="PRU00723"/>
    </source>
</evidence>
<keyword evidence="3 5" id="KW-0863">Zinc-finger</keyword>
<sequence length="337" mass="39078">KRHLKKIMAQFYKTKKCPWFAVGRCRMDKECNWAHSIDELRPSVDLTRTKLCEIQLKEGICRNPQCRYAHSRKELRATSDLFKTSLCVYWIKGSCVVGDSCRYAHGIEELRSKPQKGEFIPLDVETLPVPIQKITNQRQDLSMNFDGKNIFNDSRLYHPYNAVSTTSSLGSINKFGSDSIDKSFEGMPSLVSSLFNTESSKVGQHLSERNLCSEETFHLSNQFTPLSLLDIPLVWRDKSFGHKNNHINNLHESLCNIGSEYQHFNQFDNQTRINNMIFHRSQINNKRHHNNEFDGRIESVQMIKRSYPESIEEMYSYTPSTASSIRDKMNLHNLEVS</sequence>
<proteinExistence type="predicted"/>
<dbReference type="PROSITE" id="PS50103">
    <property type="entry name" value="ZF_C3H1"/>
    <property type="match status" value="3"/>
</dbReference>
<dbReference type="SMART" id="SM00356">
    <property type="entry name" value="ZnF_C3H1"/>
    <property type="match status" value="3"/>
</dbReference>
<organism evidence="7 8">
    <name type="scientific">Cryptosporidium parvum (strain Iowa II)</name>
    <dbReference type="NCBI Taxonomy" id="353152"/>
    <lineage>
        <taxon>Eukaryota</taxon>
        <taxon>Sar</taxon>
        <taxon>Alveolata</taxon>
        <taxon>Apicomplexa</taxon>
        <taxon>Conoidasida</taxon>
        <taxon>Coccidia</taxon>
        <taxon>Eucoccidiorida</taxon>
        <taxon>Eimeriorina</taxon>
        <taxon>Cryptosporidiidae</taxon>
        <taxon>Cryptosporidium</taxon>
    </lineage>
</organism>
<dbReference type="GeneID" id="3375868"/>
<dbReference type="PANTHER" id="PTHR12547">
    <property type="entry name" value="CCCH ZINC FINGER/TIS11-RELATED"/>
    <property type="match status" value="1"/>
</dbReference>
<keyword evidence="2" id="KW-0677">Repeat</keyword>
<reference evidence="7 8" key="1">
    <citation type="journal article" date="2004" name="Science">
        <title>Complete genome sequence of the apicomplexan, Cryptosporidium parvum.</title>
        <authorList>
            <person name="Abrahamsen M.S."/>
            <person name="Templeton T.J."/>
            <person name="Enomoto S."/>
            <person name="Abrahante J.E."/>
            <person name="Zhu G."/>
            <person name="Lancto C.A."/>
            <person name="Deng M."/>
            <person name="Liu C."/>
            <person name="Widmer G."/>
            <person name="Tzipori S."/>
            <person name="Buck G.A."/>
            <person name="Xu P."/>
            <person name="Bankier A.T."/>
            <person name="Dear P.H."/>
            <person name="Konfortov B.A."/>
            <person name="Spriggs H.F."/>
            <person name="Iyer L."/>
            <person name="Anantharaman V."/>
            <person name="Aravind L."/>
            <person name="Kapur V."/>
        </authorList>
    </citation>
    <scope>NUCLEOTIDE SEQUENCE [LARGE SCALE GENOMIC DNA]</scope>
    <source>
        <strain evidence="8">Iowa II</strain>
    </source>
</reference>
<dbReference type="Gene3D" id="4.10.1000.10">
    <property type="entry name" value="Zinc finger, CCCH-type"/>
    <property type="match status" value="1"/>
</dbReference>
<dbReference type="InterPro" id="IPR045877">
    <property type="entry name" value="ZFP36-like"/>
</dbReference>
<gene>
    <name evidence="7" type="ORF">cgd6_1330</name>
</gene>
<keyword evidence="8" id="KW-1185">Reference proteome</keyword>
<feature type="domain" description="C3H1-type" evidence="6">
    <location>
        <begin position="11"/>
        <end position="38"/>
    </location>
</feature>
<name>Q5CXF0_CRYPI</name>
<feature type="zinc finger region" description="C3H1-type" evidence="5">
    <location>
        <begin position="81"/>
        <end position="108"/>
    </location>
</feature>
<feature type="zinc finger region" description="C3H1-type" evidence="5">
    <location>
        <begin position="11"/>
        <end position="38"/>
    </location>
</feature>
<dbReference type="InParanoid" id="Q5CXF0"/>
<feature type="non-terminal residue" evidence="7">
    <location>
        <position position="1"/>
    </location>
</feature>
<dbReference type="OrthoDB" id="415459at2759"/>
<dbReference type="AlphaFoldDB" id="Q5CXF0"/>
<dbReference type="Gene3D" id="3.30.1370.210">
    <property type="match status" value="1"/>
</dbReference>
<dbReference type="KEGG" id="cpv:cgd6_1330"/>
<dbReference type="InterPro" id="IPR000571">
    <property type="entry name" value="Znf_CCCH"/>
</dbReference>
<dbReference type="OMA" id="WFAVGRC"/>
<accession>Q5CXF0</accession>
<evidence type="ECO:0000313" key="7">
    <source>
        <dbReference type="EMBL" id="EAK90123.1"/>
    </source>
</evidence>
<dbReference type="PANTHER" id="PTHR12547:SF18">
    <property type="entry name" value="PROTEIN TIS11"/>
    <property type="match status" value="1"/>
</dbReference>
<dbReference type="EMBL" id="AAEE01000002">
    <property type="protein sequence ID" value="EAK90123.1"/>
    <property type="molecule type" value="Genomic_DNA"/>
</dbReference>
<evidence type="ECO:0000313" key="8">
    <source>
        <dbReference type="Proteomes" id="UP000006726"/>
    </source>
</evidence>
<dbReference type="GO" id="GO:0008270">
    <property type="term" value="F:zinc ion binding"/>
    <property type="evidence" value="ECO:0007669"/>
    <property type="project" value="UniProtKB-KW"/>
</dbReference>
<dbReference type="Pfam" id="PF18345">
    <property type="entry name" value="zf_CCCH_4"/>
    <property type="match status" value="1"/>
</dbReference>
<dbReference type="STRING" id="353152.Q5CXF0"/>
<dbReference type="Pfam" id="PF14608">
    <property type="entry name" value="zf-CCCH_2"/>
    <property type="match status" value="2"/>
</dbReference>
<protein>
    <submittedName>
        <fullName evidence="7">3CCCH domain containing protein</fullName>
    </submittedName>
</protein>
<dbReference type="RefSeq" id="XP_627504.1">
    <property type="nucleotide sequence ID" value="XM_627504.1"/>
</dbReference>
<evidence type="ECO:0000256" key="1">
    <source>
        <dbReference type="ARBA" id="ARBA00022723"/>
    </source>
</evidence>
<keyword evidence="4 5" id="KW-0862">Zinc</keyword>
<keyword evidence="1 5" id="KW-0479">Metal-binding</keyword>
<dbReference type="InterPro" id="IPR036855">
    <property type="entry name" value="Znf_CCCH_sf"/>
</dbReference>
<comment type="caution">
    <text evidence="7">The sequence shown here is derived from an EMBL/GenBank/DDBJ whole genome shotgun (WGS) entry which is preliminary data.</text>
</comment>
<evidence type="ECO:0000256" key="2">
    <source>
        <dbReference type="ARBA" id="ARBA00022737"/>
    </source>
</evidence>